<dbReference type="GO" id="GO:0030313">
    <property type="term" value="C:cell envelope"/>
    <property type="evidence" value="ECO:0007669"/>
    <property type="project" value="UniProtKB-SubCell"/>
</dbReference>
<reference evidence="8 9" key="1">
    <citation type="submission" date="2019-06" db="EMBL/GenBank/DDBJ databases">
        <title>Sequencing the genomes of 1000 actinobacteria strains.</title>
        <authorList>
            <person name="Klenk H.-P."/>
        </authorList>
    </citation>
    <scope>NUCLEOTIDE SEQUENCE [LARGE SCALE GENOMIC DNA]</scope>
    <source>
        <strain evidence="8 9">DSM 10596</strain>
    </source>
</reference>
<keyword evidence="3" id="KW-0813">Transport</keyword>
<evidence type="ECO:0000256" key="5">
    <source>
        <dbReference type="ARBA" id="ARBA00049629"/>
    </source>
</evidence>
<dbReference type="RefSeq" id="WP_142112913.1">
    <property type="nucleotide sequence ID" value="NZ_BAAATB010000006.1"/>
</dbReference>
<gene>
    <name evidence="8" type="ORF">FB389_1861</name>
</gene>
<evidence type="ECO:0000313" key="8">
    <source>
        <dbReference type="EMBL" id="TQK77146.1"/>
    </source>
</evidence>
<comment type="function">
    <text evidence="5">Part of a binding-protein-dependent transport system for a sugar.</text>
</comment>
<evidence type="ECO:0000256" key="6">
    <source>
        <dbReference type="ARBA" id="ARBA00049753"/>
    </source>
</evidence>
<sequence length="425" mass="45111">MTRKWVRGVALAAAMVTSLGIAGCASGDTEQSAATQTTEAEVFSWWTEGSEKAGLDALVAVFNKQHPNVQFVNATVAGGAGSNATQVLAERLSEYDPPDSFQSHAGAAVVDYVKRGQIEDLSSLYDEWGLRDVFPADLISQLTVRDKIYSIPANIHRANMVWINPDVLKTAGLDPKATYSTTADWIKALEAIKKTGKTPLALGQSWTQVQLLETTLLADLGVKGYNGLWDGTTNWGGSQVRASLQNFQKLLELSNSNRDELEWPQALALLKDGKAGFNVMGDWAAAELENDGAKLGSDVLYSPVPGTAGVFDYLADSFTLPVGAPHPEGSKAWLETVGSLDGQVAFNKAKGSIPARTDADPSEFSEYQQGAIKDFKDNTIVSSLAHGAAAAPTELDAITAAVADFATQKTDLAAFQKALVAAAKG</sequence>
<evidence type="ECO:0000256" key="2">
    <source>
        <dbReference type="ARBA" id="ARBA00008520"/>
    </source>
</evidence>
<dbReference type="SUPFAM" id="SSF53850">
    <property type="entry name" value="Periplasmic binding protein-like II"/>
    <property type="match status" value="1"/>
</dbReference>
<dbReference type="OrthoDB" id="5580590at2"/>
<dbReference type="PANTHER" id="PTHR43649:SF28">
    <property type="entry name" value="BINDING PROTEIN COMPONENT OF ABC SUGAR TRANSPORTER-RELATED"/>
    <property type="match status" value="1"/>
</dbReference>
<evidence type="ECO:0000256" key="4">
    <source>
        <dbReference type="ARBA" id="ARBA00022729"/>
    </source>
</evidence>
<dbReference type="Pfam" id="PF01547">
    <property type="entry name" value="SBP_bac_1"/>
    <property type="match status" value="1"/>
</dbReference>
<feature type="chain" id="PRO_5021707451" description="Probable sugar-binding periplasmic protein" evidence="7">
    <location>
        <begin position="28"/>
        <end position="425"/>
    </location>
</feature>
<dbReference type="PROSITE" id="PS51257">
    <property type="entry name" value="PROKAR_LIPOPROTEIN"/>
    <property type="match status" value="1"/>
</dbReference>
<dbReference type="Gene3D" id="3.40.190.10">
    <property type="entry name" value="Periplasmic binding protein-like II"/>
    <property type="match status" value="2"/>
</dbReference>
<comment type="caution">
    <text evidence="8">The sequence shown here is derived from an EMBL/GenBank/DDBJ whole genome shotgun (WGS) entry which is preliminary data.</text>
</comment>
<dbReference type="InterPro" id="IPR050490">
    <property type="entry name" value="Bact_solute-bd_prot1"/>
</dbReference>
<organism evidence="8 9">
    <name type="scientific">Rarobacter incanus</name>
    <dbReference type="NCBI Taxonomy" id="153494"/>
    <lineage>
        <taxon>Bacteria</taxon>
        <taxon>Bacillati</taxon>
        <taxon>Actinomycetota</taxon>
        <taxon>Actinomycetes</taxon>
        <taxon>Micrococcales</taxon>
        <taxon>Rarobacteraceae</taxon>
        <taxon>Rarobacter</taxon>
    </lineage>
</organism>
<proteinExistence type="inferred from homology"/>
<protein>
    <recommendedName>
        <fullName evidence="6">Probable sugar-binding periplasmic protein</fullName>
    </recommendedName>
</protein>
<evidence type="ECO:0000256" key="7">
    <source>
        <dbReference type="SAM" id="SignalP"/>
    </source>
</evidence>
<feature type="signal peptide" evidence="7">
    <location>
        <begin position="1"/>
        <end position="27"/>
    </location>
</feature>
<comment type="subcellular location">
    <subcellularLocation>
        <location evidence="1">Cell envelope</location>
    </subcellularLocation>
</comment>
<evidence type="ECO:0000256" key="1">
    <source>
        <dbReference type="ARBA" id="ARBA00004196"/>
    </source>
</evidence>
<keyword evidence="4 7" id="KW-0732">Signal</keyword>
<evidence type="ECO:0000256" key="3">
    <source>
        <dbReference type="ARBA" id="ARBA00022448"/>
    </source>
</evidence>
<name>A0A542SR96_9MICO</name>
<dbReference type="PANTHER" id="PTHR43649">
    <property type="entry name" value="ARABINOSE-BINDING PROTEIN-RELATED"/>
    <property type="match status" value="1"/>
</dbReference>
<evidence type="ECO:0000313" key="9">
    <source>
        <dbReference type="Proteomes" id="UP000316181"/>
    </source>
</evidence>
<dbReference type="AlphaFoldDB" id="A0A542SR96"/>
<dbReference type="InterPro" id="IPR006059">
    <property type="entry name" value="SBP"/>
</dbReference>
<dbReference type="Proteomes" id="UP000316181">
    <property type="component" value="Unassembled WGS sequence"/>
</dbReference>
<keyword evidence="9" id="KW-1185">Reference proteome</keyword>
<accession>A0A542SR96</accession>
<dbReference type="EMBL" id="VFNV01000001">
    <property type="protein sequence ID" value="TQK77146.1"/>
    <property type="molecule type" value="Genomic_DNA"/>
</dbReference>
<comment type="similarity">
    <text evidence="2">Belongs to the bacterial solute-binding protein 1 family.</text>
</comment>